<dbReference type="AlphaFoldDB" id="R8BEU9"/>
<dbReference type="InterPro" id="IPR018466">
    <property type="entry name" value="Kre9/Knh1-like_N"/>
</dbReference>
<feature type="signal peptide" evidence="3">
    <location>
        <begin position="1"/>
        <end position="18"/>
    </location>
</feature>
<protein>
    <submittedName>
        <fullName evidence="5">Putative extracellular conserved serine-rich protein</fullName>
    </submittedName>
</protein>
<gene>
    <name evidence="5" type="ORF">UCRPA7_6660</name>
</gene>
<dbReference type="Pfam" id="PF10342">
    <property type="entry name" value="Kre9_KNH"/>
    <property type="match status" value="1"/>
</dbReference>
<evidence type="ECO:0000256" key="3">
    <source>
        <dbReference type="SAM" id="SignalP"/>
    </source>
</evidence>
<dbReference type="HOGENOM" id="CLU_088618_2_0_1"/>
<evidence type="ECO:0000259" key="4">
    <source>
        <dbReference type="Pfam" id="PF10342"/>
    </source>
</evidence>
<dbReference type="PANTHER" id="PTHR35185:SF1">
    <property type="entry name" value="UPF0619 GPI-ANCHORED MEMBRANE PROTEIN C1322.10"/>
    <property type="match status" value="1"/>
</dbReference>
<dbReference type="RefSeq" id="XP_007917386.1">
    <property type="nucleotide sequence ID" value="XM_007919195.1"/>
</dbReference>
<dbReference type="Proteomes" id="UP000014074">
    <property type="component" value="Unassembled WGS sequence"/>
</dbReference>
<name>R8BEU9_PHAM7</name>
<dbReference type="InterPro" id="IPR052479">
    <property type="entry name" value="GPI-anchor_Adhesion_Reg"/>
</dbReference>
<dbReference type="PANTHER" id="PTHR35185">
    <property type="entry name" value="SERINE/THREONINE-RICH PROTEIN ADG2-RELATED"/>
    <property type="match status" value="1"/>
</dbReference>
<dbReference type="KEGG" id="tmn:UCRPA7_6660"/>
<evidence type="ECO:0000256" key="2">
    <source>
        <dbReference type="SAM" id="MobiDB-lite"/>
    </source>
</evidence>
<dbReference type="OrthoDB" id="5316007at2759"/>
<dbReference type="GeneID" id="19327340"/>
<evidence type="ECO:0000256" key="1">
    <source>
        <dbReference type="ARBA" id="ARBA00022729"/>
    </source>
</evidence>
<keyword evidence="1 3" id="KW-0732">Signal</keyword>
<feature type="region of interest" description="Disordered" evidence="2">
    <location>
        <begin position="118"/>
        <end position="138"/>
    </location>
</feature>
<dbReference type="eggNOG" id="ENOG502S7YR">
    <property type="taxonomic scope" value="Eukaryota"/>
</dbReference>
<dbReference type="EMBL" id="KB933249">
    <property type="protein sequence ID" value="EON97828.1"/>
    <property type="molecule type" value="Genomic_DNA"/>
</dbReference>
<accession>R8BEU9</accession>
<feature type="chain" id="PRO_5004452567" evidence="3">
    <location>
        <begin position="19"/>
        <end position="168"/>
    </location>
</feature>
<evidence type="ECO:0000313" key="5">
    <source>
        <dbReference type="EMBL" id="EON97828.1"/>
    </source>
</evidence>
<proteinExistence type="predicted"/>
<reference evidence="6" key="1">
    <citation type="journal article" date="2013" name="Genome Announc.">
        <title>Draft genome sequence of the ascomycete Phaeoacremonium aleophilum strain UCR-PA7, a causal agent of the esca disease complex in grapevines.</title>
        <authorList>
            <person name="Blanco-Ulate B."/>
            <person name="Rolshausen P."/>
            <person name="Cantu D."/>
        </authorList>
    </citation>
    <scope>NUCLEOTIDE SEQUENCE [LARGE SCALE GENOMIC DNA]</scope>
    <source>
        <strain evidence="6">UCR-PA7</strain>
    </source>
</reference>
<feature type="domain" description="Yeast cell wall synthesis Kre9/Knh1-like N-terminal" evidence="4">
    <location>
        <begin position="24"/>
        <end position="114"/>
    </location>
</feature>
<sequence length="168" mass="17298">MMYKTALAFASFLAAASALQITEPTLNDKLDFSKTNTIKWSSVDTDPDSFEIVLVDHSSSPPSQLTIADSVKTSDNSYSFSNFVAPVGTKYQINFLGNEKTNSGIVAQSQEFAVTKSGVAPTTTTSSGPTATNSQAAASTTSGTNAAVANGPTFGVAGGIIGALLMLI</sequence>
<evidence type="ECO:0000313" key="6">
    <source>
        <dbReference type="Proteomes" id="UP000014074"/>
    </source>
</evidence>
<organism evidence="5 6">
    <name type="scientific">Phaeoacremonium minimum (strain UCR-PA7)</name>
    <name type="common">Esca disease fungus</name>
    <name type="synonym">Togninia minima</name>
    <dbReference type="NCBI Taxonomy" id="1286976"/>
    <lineage>
        <taxon>Eukaryota</taxon>
        <taxon>Fungi</taxon>
        <taxon>Dikarya</taxon>
        <taxon>Ascomycota</taxon>
        <taxon>Pezizomycotina</taxon>
        <taxon>Sordariomycetes</taxon>
        <taxon>Sordariomycetidae</taxon>
        <taxon>Togniniales</taxon>
        <taxon>Togniniaceae</taxon>
        <taxon>Phaeoacremonium</taxon>
    </lineage>
</organism>
<keyword evidence="6" id="KW-1185">Reference proteome</keyword>